<dbReference type="InterPro" id="IPR029001">
    <property type="entry name" value="ITPase-like_fam"/>
</dbReference>
<evidence type="ECO:0000256" key="5">
    <source>
        <dbReference type="ARBA" id="ARBA00023080"/>
    </source>
</evidence>
<evidence type="ECO:0000256" key="4">
    <source>
        <dbReference type="ARBA" id="ARBA00022801"/>
    </source>
</evidence>
<dbReference type="SUPFAM" id="SSF52972">
    <property type="entry name" value="ITPase-like"/>
    <property type="match status" value="1"/>
</dbReference>
<dbReference type="GO" id="GO:0036221">
    <property type="term" value="F:UTP diphosphatase activity"/>
    <property type="evidence" value="ECO:0007669"/>
    <property type="project" value="RHEA"/>
</dbReference>
<dbReference type="GO" id="GO:0005737">
    <property type="term" value="C:cytoplasm"/>
    <property type="evidence" value="ECO:0007669"/>
    <property type="project" value="UniProtKB-SubCell"/>
</dbReference>
<keyword evidence="4 6" id="KW-0378">Hydrolase</keyword>
<dbReference type="Gene3D" id="3.90.950.10">
    <property type="match status" value="1"/>
</dbReference>
<feature type="site" description="Important for substrate specificity" evidence="6">
    <location>
        <position position="152"/>
    </location>
</feature>
<accession>A0A5J4JJI7</accession>
<evidence type="ECO:0000256" key="3">
    <source>
        <dbReference type="ARBA" id="ARBA00022490"/>
    </source>
</evidence>
<comment type="catalytic activity">
    <reaction evidence="6">
        <text>UTP + H2O = UMP + diphosphate + H(+)</text>
        <dbReference type="Rhea" id="RHEA:29395"/>
        <dbReference type="ChEBI" id="CHEBI:15377"/>
        <dbReference type="ChEBI" id="CHEBI:15378"/>
        <dbReference type="ChEBI" id="CHEBI:33019"/>
        <dbReference type="ChEBI" id="CHEBI:46398"/>
        <dbReference type="ChEBI" id="CHEBI:57865"/>
        <dbReference type="EC" id="3.6.1.9"/>
    </reaction>
</comment>
<dbReference type="NCBIfam" id="TIGR00172">
    <property type="entry name" value="maf"/>
    <property type="match status" value="1"/>
</dbReference>
<dbReference type="PIRSF" id="PIRSF006305">
    <property type="entry name" value="Maf"/>
    <property type="match status" value="1"/>
</dbReference>
<keyword evidence="3 6" id="KW-0963">Cytoplasm</keyword>
<comment type="caution">
    <text evidence="6">Lacks conserved residue(s) required for the propagation of feature annotation.</text>
</comment>
<dbReference type="FunFam" id="3.90.950.10:FF:000005">
    <property type="entry name" value="7-methyl-GTP pyrophosphatase"/>
    <property type="match status" value="1"/>
</dbReference>
<comment type="similarity">
    <text evidence="6">Belongs to the Maf family. YhdE subfamily.</text>
</comment>
<dbReference type="CDD" id="cd00555">
    <property type="entry name" value="Maf"/>
    <property type="match status" value="1"/>
</dbReference>
<dbReference type="GO" id="GO:0009117">
    <property type="term" value="P:nucleotide metabolic process"/>
    <property type="evidence" value="ECO:0007669"/>
    <property type="project" value="UniProtKB-KW"/>
</dbReference>
<dbReference type="PANTHER" id="PTHR43213">
    <property type="entry name" value="BIFUNCTIONAL DTTP/UTP PYROPHOSPHATASE/METHYLTRANSFERASE PROTEIN-RELATED"/>
    <property type="match status" value="1"/>
</dbReference>
<proteinExistence type="inferred from homology"/>
<evidence type="ECO:0000313" key="8">
    <source>
        <dbReference type="Proteomes" id="UP000391919"/>
    </source>
</evidence>
<reference evidence="7 8" key="1">
    <citation type="submission" date="2019-09" db="EMBL/GenBank/DDBJ databases">
        <title>Draft genome sequence of Bacillus sp. JC-7.</title>
        <authorList>
            <person name="Tanaka N."/>
            <person name="Shiwa Y."/>
            <person name="Fujita N."/>
            <person name="Tanasupawat S."/>
        </authorList>
    </citation>
    <scope>NUCLEOTIDE SEQUENCE [LARGE SCALE GENOMIC DNA]</scope>
    <source>
        <strain evidence="7 8">JC-7</strain>
    </source>
</reference>
<keyword evidence="8" id="KW-1185">Reference proteome</keyword>
<comment type="catalytic activity">
    <reaction evidence="6">
        <text>dTTP + H2O = dTMP + diphosphate + H(+)</text>
        <dbReference type="Rhea" id="RHEA:28534"/>
        <dbReference type="ChEBI" id="CHEBI:15377"/>
        <dbReference type="ChEBI" id="CHEBI:15378"/>
        <dbReference type="ChEBI" id="CHEBI:33019"/>
        <dbReference type="ChEBI" id="CHEBI:37568"/>
        <dbReference type="ChEBI" id="CHEBI:63528"/>
        <dbReference type="EC" id="3.6.1.9"/>
    </reaction>
</comment>
<protein>
    <recommendedName>
        <fullName evidence="6">dTTP/UTP pyrophosphatase</fullName>
        <shortName evidence="6">dTTPase/UTPase</shortName>
        <ecNumber evidence="6">3.6.1.9</ecNumber>
    </recommendedName>
    <alternativeName>
        <fullName evidence="6">Nucleoside triphosphate pyrophosphatase</fullName>
    </alternativeName>
    <alternativeName>
        <fullName evidence="6">Nucleotide pyrophosphatase</fullName>
        <shortName evidence="6">Nucleotide PPase</shortName>
    </alternativeName>
</protein>
<evidence type="ECO:0000313" key="7">
    <source>
        <dbReference type="EMBL" id="GER69174.1"/>
    </source>
</evidence>
<comment type="subcellular location">
    <subcellularLocation>
        <location evidence="2 6">Cytoplasm</location>
    </subcellularLocation>
</comment>
<keyword evidence="5 6" id="KW-0546">Nucleotide metabolism</keyword>
<dbReference type="PANTHER" id="PTHR43213:SF5">
    <property type="entry name" value="BIFUNCTIONAL DTTP_UTP PYROPHOSPHATASE_METHYLTRANSFERASE PROTEIN-RELATED"/>
    <property type="match status" value="1"/>
</dbReference>
<feature type="site" description="Important for substrate specificity" evidence="6">
    <location>
        <position position="12"/>
    </location>
</feature>
<evidence type="ECO:0000256" key="2">
    <source>
        <dbReference type="ARBA" id="ARBA00004496"/>
    </source>
</evidence>
<dbReference type="Pfam" id="PF02545">
    <property type="entry name" value="Maf"/>
    <property type="match status" value="1"/>
</dbReference>
<dbReference type="HAMAP" id="MF_00528">
    <property type="entry name" value="Maf"/>
    <property type="match status" value="1"/>
</dbReference>
<sequence length="195" mass="21278">MMDLILASGSPRRKELLQKLQIPFIVEKSDEDELIDLTGPPEAIVKELACRKAESVAAHFPEDVVVGADTVVALEDRILGKPGSRDEARRMLHRLSGKTHTVYTGVAVCCKGETEVFFEKTDVTFWHLSEKEIEQYMDSGEPFDKAGAYGIQGLGALFVKGVSGDYYNVVGLPVSRLYRVLSGPKYAGLSGPSAS</sequence>
<name>A0A5J4JJI7_9BACI</name>
<gene>
    <name evidence="7" type="primary">maf</name>
    <name evidence="7" type="ORF">BpJC7_04770</name>
</gene>
<comment type="caution">
    <text evidence="7">The sequence shown here is derived from an EMBL/GenBank/DDBJ whole genome shotgun (WGS) entry which is preliminary data.</text>
</comment>
<evidence type="ECO:0000256" key="6">
    <source>
        <dbReference type="HAMAP-Rule" id="MF_00528"/>
    </source>
</evidence>
<comment type="function">
    <text evidence="6">Nucleoside triphosphate pyrophosphatase that hydrolyzes dTTP and UTP. May have a dual role in cell division arrest and in preventing the incorporation of modified nucleotides into cellular nucleic acids.</text>
</comment>
<organism evidence="7 8">
    <name type="scientific">Weizmannia acidilactici</name>
    <dbReference type="NCBI Taxonomy" id="2607726"/>
    <lineage>
        <taxon>Bacteria</taxon>
        <taxon>Bacillati</taxon>
        <taxon>Bacillota</taxon>
        <taxon>Bacilli</taxon>
        <taxon>Bacillales</taxon>
        <taxon>Bacillaceae</taxon>
        <taxon>Heyndrickxia</taxon>
    </lineage>
</organism>
<dbReference type="EC" id="3.6.1.9" evidence="6"/>
<feature type="active site" description="Proton acceptor" evidence="6">
    <location>
        <position position="69"/>
    </location>
</feature>
<evidence type="ECO:0000256" key="1">
    <source>
        <dbReference type="ARBA" id="ARBA00001968"/>
    </source>
</evidence>
<dbReference type="AlphaFoldDB" id="A0A5J4JJI7"/>
<dbReference type="InterPro" id="IPR003697">
    <property type="entry name" value="Maf-like"/>
</dbReference>
<dbReference type="GO" id="GO:0036218">
    <property type="term" value="F:dTTP diphosphatase activity"/>
    <property type="evidence" value="ECO:0007669"/>
    <property type="project" value="RHEA"/>
</dbReference>
<dbReference type="RefSeq" id="WP_151679273.1">
    <property type="nucleotide sequence ID" value="NZ_BKZQ01000004.1"/>
</dbReference>
<comment type="cofactor">
    <cofactor evidence="1 6">
        <name>a divalent metal cation</name>
        <dbReference type="ChEBI" id="CHEBI:60240"/>
    </cofactor>
</comment>
<dbReference type="Proteomes" id="UP000391919">
    <property type="component" value="Unassembled WGS sequence"/>
</dbReference>
<feature type="site" description="Important for substrate specificity" evidence="6">
    <location>
        <position position="70"/>
    </location>
</feature>
<dbReference type="EMBL" id="BKZQ01000004">
    <property type="protein sequence ID" value="GER69174.1"/>
    <property type="molecule type" value="Genomic_DNA"/>
</dbReference>